<dbReference type="EMBL" id="JBFDAA010000023">
    <property type="protein sequence ID" value="KAL1110088.1"/>
    <property type="molecule type" value="Genomic_DNA"/>
</dbReference>
<organism evidence="2 3">
    <name type="scientific">Ranatra chinensis</name>
    <dbReference type="NCBI Taxonomy" id="642074"/>
    <lineage>
        <taxon>Eukaryota</taxon>
        <taxon>Metazoa</taxon>
        <taxon>Ecdysozoa</taxon>
        <taxon>Arthropoda</taxon>
        <taxon>Hexapoda</taxon>
        <taxon>Insecta</taxon>
        <taxon>Pterygota</taxon>
        <taxon>Neoptera</taxon>
        <taxon>Paraneoptera</taxon>
        <taxon>Hemiptera</taxon>
        <taxon>Heteroptera</taxon>
        <taxon>Panheteroptera</taxon>
        <taxon>Nepomorpha</taxon>
        <taxon>Nepidae</taxon>
        <taxon>Ranatrinae</taxon>
        <taxon>Ranatra</taxon>
    </lineage>
</organism>
<dbReference type="AlphaFoldDB" id="A0ABD0Y5Q6"/>
<accession>A0ABD0Y5Q6</accession>
<evidence type="ECO:0000256" key="1">
    <source>
        <dbReference type="SAM" id="Coils"/>
    </source>
</evidence>
<proteinExistence type="predicted"/>
<name>A0ABD0Y5Q6_9HEMI</name>
<comment type="caution">
    <text evidence="2">The sequence shown here is derived from an EMBL/GenBank/DDBJ whole genome shotgun (WGS) entry which is preliminary data.</text>
</comment>
<protein>
    <submittedName>
        <fullName evidence="2">Uncharacterized protein</fullName>
    </submittedName>
</protein>
<feature type="coiled-coil region" evidence="1">
    <location>
        <begin position="82"/>
        <end position="133"/>
    </location>
</feature>
<evidence type="ECO:0000313" key="3">
    <source>
        <dbReference type="Proteomes" id="UP001558652"/>
    </source>
</evidence>
<dbReference type="Proteomes" id="UP001558652">
    <property type="component" value="Unassembled WGS sequence"/>
</dbReference>
<gene>
    <name evidence="2" type="ORF">AAG570_008166</name>
</gene>
<evidence type="ECO:0000313" key="2">
    <source>
        <dbReference type="EMBL" id="KAL1110088.1"/>
    </source>
</evidence>
<keyword evidence="3" id="KW-1185">Reference proteome</keyword>
<keyword evidence="1" id="KW-0175">Coiled coil</keyword>
<sequence>MLKDGFLNVKNSLSLDLVSYNQLFALKVKSDGAHCGTISSEQKDMNMRYIILTYRADYDIIYYPVPLKYCGLPRPEVLQKAIRSLESEVSRLREKLKEDRGKQEKIYKLEERVVDLSNENECLKKEVKQLKAIIQQSDEFKDLKTTSCLTAAVESLKENYVEDRIYFKESLRELIAINSQVVHQAVLLDRNVEIGSRCKPCAEAKYERRPERPRKC</sequence>
<reference evidence="2 3" key="1">
    <citation type="submission" date="2024-07" db="EMBL/GenBank/DDBJ databases">
        <title>Chromosome-level genome assembly of the water stick insect Ranatra chinensis (Heteroptera: Nepidae).</title>
        <authorList>
            <person name="Liu X."/>
        </authorList>
    </citation>
    <scope>NUCLEOTIDE SEQUENCE [LARGE SCALE GENOMIC DNA]</scope>
    <source>
        <strain evidence="2">Cailab_2021Rc</strain>
        <tissue evidence="2">Muscle</tissue>
    </source>
</reference>